<organism evidence="2 4">
    <name type="scientific">Cucumis melo var. makuwa</name>
    <name type="common">Oriental melon</name>
    <dbReference type="NCBI Taxonomy" id="1194695"/>
    <lineage>
        <taxon>Eukaryota</taxon>
        <taxon>Viridiplantae</taxon>
        <taxon>Streptophyta</taxon>
        <taxon>Embryophyta</taxon>
        <taxon>Tracheophyta</taxon>
        <taxon>Spermatophyta</taxon>
        <taxon>Magnoliopsida</taxon>
        <taxon>eudicotyledons</taxon>
        <taxon>Gunneridae</taxon>
        <taxon>Pentapetalae</taxon>
        <taxon>rosids</taxon>
        <taxon>fabids</taxon>
        <taxon>Cucurbitales</taxon>
        <taxon>Cucurbitaceae</taxon>
        <taxon>Benincaseae</taxon>
        <taxon>Cucumis</taxon>
    </lineage>
</organism>
<dbReference type="EMBL" id="SSTE01001908">
    <property type="protein sequence ID" value="KAA0064242.1"/>
    <property type="molecule type" value="Genomic_DNA"/>
</dbReference>
<dbReference type="OrthoDB" id="6162636at2759"/>
<protein>
    <submittedName>
        <fullName evidence="2">NBS-LRR type resistance protein</fullName>
    </submittedName>
</protein>
<evidence type="ECO:0000256" key="1">
    <source>
        <dbReference type="SAM" id="MobiDB-lite"/>
    </source>
</evidence>
<comment type="caution">
    <text evidence="2">The sequence shown here is derived from an EMBL/GenBank/DDBJ whole genome shotgun (WGS) entry which is preliminary data.</text>
</comment>
<dbReference type="EMBL" id="SSTD01007659">
    <property type="protein sequence ID" value="TYK18612.1"/>
    <property type="molecule type" value="Genomic_DNA"/>
</dbReference>
<dbReference type="AlphaFoldDB" id="A0A5A7V797"/>
<feature type="region of interest" description="Disordered" evidence="1">
    <location>
        <begin position="107"/>
        <end position="131"/>
    </location>
</feature>
<sequence>MVPWNAHINWSSDPIGCTYQASDPGGCTYQFSDPEGCIYQSRDPEGYTYQSRDPEEYTYQSSDPEGHYACKGDRLGKTAWLDLARLGSARLDGLVQVRLSSASSTQLSRLGGADPVSTRQWQHEHTTSTTKKTARLPLLMTRRTAADTTRSRQREPMVGRVRGMKKKNSWRRAVVGCLRVAKAPLTTYEAETEAVVRGALNGRGKENGGADSETERKRR</sequence>
<evidence type="ECO:0000313" key="5">
    <source>
        <dbReference type="Proteomes" id="UP000321947"/>
    </source>
</evidence>
<gene>
    <name evidence="3" type="ORF">E5676_scaffold119G001430</name>
    <name evidence="2" type="ORF">E6C27_scaffold548G001950</name>
</gene>
<evidence type="ECO:0000313" key="2">
    <source>
        <dbReference type="EMBL" id="KAA0064242.1"/>
    </source>
</evidence>
<accession>A0A5A7V797</accession>
<dbReference type="Proteomes" id="UP000321393">
    <property type="component" value="Unassembled WGS sequence"/>
</dbReference>
<evidence type="ECO:0000313" key="4">
    <source>
        <dbReference type="Proteomes" id="UP000321393"/>
    </source>
</evidence>
<dbReference type="Proteomes" id="UP000321947">
    <property type="component" value="Unassembled WGS sequence"/>
</dbReference>
<feature type="compositionally biased region" description="Basic and acidic residues" evidence="1">
    <location>
        <begin position="203"/>
        <end position="219"/>
    </location>
</feature>
<evidence type="ECO:0000313" key="3">
    <source>
        <dbReference type="EMBL" id="TYK18612.1"/>
    </source>
</evidence>
<reference evidence="4 5" key="1">
    <citation type="submission" date="2019-08" db="EMBL/GenBank/DDBJ databases">
        <title>Draft genome sequences of two oriental melons (Cucumis melo L. var makuwa).</title>
        <authorList>
            <person name="Kwon S.-Y."/>
        </authorList>
    </citation>
    <scope>NUCLEOTIDE SEQUENCE [LARGE SCALE GENOMIC DNA]</scope>
    <source>
        <strain evidence="5">cv. Chang Bougi</strain>
        <strain evidence="4">cv. SW 3</strain>
        <tissue evidence="2">Leaf</tissue>
    </source>
</reference>
<feature type="region of interest" description="Disordered" evidence="1">
    <location>
        <begin position="196"/>
        <end position="219"/>
    </location>
</feature>
<proteinExistence type="predicted"/>
<name>A0A5A7V797_CUCMM</name>